<evidence type="ECO:0000313" key="1">
    <source>
        <dbReference type="EMBL" id="SFU66694.1"/>
    </source>
</evidence>
<accession>A0A1I7I173</accession>
<evidence type="ECO:0000313" key="2">
    <source>
        <dbReference type="Proteomes" id="UP000182649"/>
    </source>
</evidence>
<gene>
    <name evidence="1" type="ORF">SAMN05216417_11378</name>
</gene>
<dbReference type="AlphaFoldDB" id="A0A1I7I173"/>
<proteinExistence type="predicted"/>
<dbReference type="Proteomes" id="UP000182649">
    <property type="component" value="Unassembled WGS sequence"/>
</dbReference>
<protein>
    <submittedName>
        <fullName evidence="1">Uncharacterized protein</fullName>
    </submittedName>
</protein>
<dbReference type="EMBL" id="FPBZ01000013">
    <property type="protein sequence ID" value="SFU66694.1"/>
    <property type="molecule type" value="Genomic_DNA"/>
</dbReference>
<sequence>MEQLGQAGPVEQLGWAGLVEHRGQAASVEHQEQEAREEGQVAVEHQGLAALEGDQAGTKLQYRTWDVGLLGHIPIPR</sequence>
<organism evidence="1 2">
    <name type="scientific">Nitrosospira multiformis</name>
    <dbReference type="NCBI Taxonomy" id="1231"/>
    <lineage>
        <taxon>Bacteria</taxon>
        <taxon>Pseudomonadati</taxon>
        <taxon>Pseudomonadota</taxon>
        <taxon>Betaproteobacteria</taxon>
        <taxon>Nitrosomonadales</taxon>
        <taxon>Nitrosomonadaceae</taxon>
        <taxon>Nitrosospira</taxon>
    </lineage>
</organism>
<reference evidence="1 2" key="1">
    <citation type="submission" date="2016-10" db="EMBL/GenBank/DDBJ databases">
        <authorList>
            <person name="de Groot N.N."/>
        </authorList>
    </citation>
    <scope>NUCLEOTIDE SEQUENCE [LARGE SCALE GENOMIC DNA]</scope>
    <source>
        <strain evidence="1 2">Nl14</strain>
    </source>
</reference>
<name>A0A1I7I173_9PROT</name>